<dbReference type="PANTHER" id="PTHR33178:SF10">
    <property type="entry name" value="STRESS-RESPONSE A_B BARREL DOMAIN-CONTAINING PROTEIN"/>
    <property type="match status" value="1"/>
</dbReference>
<dbReference type="InterPro" id="IPR044662">
    <property type="entry name" value="HS1/DABB1-like"/>
</dbReference>
<comment type="caution">
    <text evidence="3">The sequence shown here is derived from an EMBL/GenBank/DDBJ whole genome shotgun (WGS) entry which is preliminary data.</text>
</comment>
<dbReference type="SUPFAM" id="SSF54909">
    <property type="entry name" value="Dimeric alpha+beta barrel"/>
    <property type="match status" value="1"/>
</dbReference>
<dbReference type="PANTHER" id="PTHR33178">
    <property type="match status" value="1"/>
</dbReference>
<evidence type="ECO:0000313" key="4">
    <source>
        <dbReference type="Proteomes" id="UP000241769"/>
    </source>
</evidence>
<dbReference type="AlphaFoldDB" id="A0A2P6N5N7"/>
<evidence type="ECO:0000313" key="3">
    <source>
        <dbReference type="EMBL" id="PRP79276.1"/>
    </source>
</evidence>
<dbReference type="Gene3D" id="3.30.70.100">
    <property type="match status" value="1"/>
</dbReference>
<proteinExistence type="predicted"/>
<dbReference type="InParanoid" id="A0A2P6N5N7"/>
<protein>
    <submittedName>
        <fullName evidence="3">Stress responsive alpha-beta barrel domain-containing protein</fullName>
    </submittedName>
</protein>
<accession>A0A2P6N5N7</accession>
<organism evidence="3 4">
    <name type="scientific">Planoprotostelium fungivorum</name>
    <dbReference type="NCBI Taxonomy" id="1890364"/>
    <lineage>
        <taxon>Eukaryota</taxon>
        <taxon>Amoebozoa</taxon>
        <taxon>Evosea</taxon>
        <taxon>Variosea</taxon>
        <taxon>Cavosteliida</taxon>
        <taxon>Cavosteliaceae</taxon>
        <taxon>Planoprotostelium</taxon>
    </lineage>
</organism>
<evidence type="ECO:0000256" key="1">
    <source>
        <dbReference type="ARBA" id="ARBA00011738"/>
    </source>
</evidence>
<dbReference type="OrthoDB" id="1601230at2759"/>
<dbReference type="Pfam" id="PF07876">
    <property type="entry name" value="Dabb"/>
    <property type="match status" value="1"/>
</dbReference>
<feature type="domain" description="Stress-response A/B barrel" evidence="2">
    <location>
        <begin position="3"/>
        <end position="97"/>
    </location>
</feature>
<reference evidence="3 4" key="1">
    <citation type="journal article" date="2018" name="Genome Biol. Evol.">
        <title>Multiple Roots of Fruiting Body Formation in Amoebozoa.</title>
        <authorList>
            <person name="Hillmann F."/>
            <person name="Forbes G."/>
            <person name="Novohradska S."/>
            <person name="Ferling I."/>
            <person name="Riege K."/>
            <person name="Groth M."/>
            <person name="Westermann M."/>
            <person name="Marz M."/>
            <person name="Spaller T."/>
            <person name="Winckler T."/>
            <person name="Schaap P."/>
            <person name="Glockner G."/>
        </authorList>
    </citation>
    <scope>NUCLEOTIDE SEQUENCE [LARGE SCALE GENOMIC DNA]</scope>
    <source>
        <strain evidence="3 4">Jena</strain>
    </source>
</reference>
<dbReference type="EMBL" id="MDYQ01000189">
    <property type="protein sequence ID" value="PRP79276.1"/>
    <property type="molecule type" value="Genomic_DNA"/>
</dbReference>
<evidence type="ECO:0000259" key="2">
    <source>
        <dbReference type="PROSITE" id="PS51502"/>
    </source>
</evidence>
<keyword evidence="4" id="KW-1185">Reference proteome</keyword>
<name>A0A2P6N5N7_9EUKA</name>
<dbReference type="SMART" id="SM00886">
    <property type="entry name" value="Dabb"/>
    <property type="match status" value="1"/>
</dbReference>
<dbReference type="PROSITE" id="PS51502">
    <property type="entry name" value="S_R_A_B_BARREL"/>
    <property type="match status" value="1"/>
</dbReference>
<dbReference type="Proteomes" id="UP000241769">
    <property type="component" value="Unassembled WGS sequence"/>
</dbReference>
<comment type="subunit">
    <text evidence="1">Homodimer.</text>
</comment>
<dbReference type="InterPro" id="IPR013097">
    <property type="entry name" value="Dabb"/>
</dbReference>
<dbReference type="InterPro" id="IPR011008">
    <property type="entry name" value="Dimeric_a/b-barrel"/>
</dbReference>
<gene>
    <name evidence="3" type="ORF">PROFUN_12417</name>
</gene>
<sequence>MPVRHVVGFKFKPEYLESEEFSTLKEKAGLLRDIPNVIEVHWGKNFAARSVDKYDYVLEVTFVDAAAVDAYLPHPIHKHFAETYILPNTTTVTPWDYEF</sequence>